<gene>
    <name evidence="1" type="ORF">DPMN_147715</name>
</gene>
<evidence type="ECO:0000313" key="2">
    <source>
        <dbReference type="Proteomes" id="UP000828390"/>
    </source>
</evidence>
<protein>
    <submittedName>
        <fullName evidence="1">Uncharacterized protein</fullName>
    </submittedName>
</protein>
<reference evidence="1" key="1">
    <citation type="journal article" date="2019" name="bioRxiv">
        <title>The Genome of the Zebra Mussel, Dreissena polymorpha: A Resource for Invasive Species Research.</title>
        <authorList>
            <person name="McCartney M.A."/>
            <person name="Auch B."/>
            <person name="Kono T."/>
            <person name="Mallez S."/>
            <person name="Zhang Y."/>
            <person name="Obille A."/>
            <person name="Becker A."/>
            <person name="Abrahante J.E."/>
            <person name="Garbe J."/>
            <person name="Badalamenti J.P."/>
            <person name="Herman A."/>
            <person name="Mangelson H."/>
            <person name="Liachko I."/>
            <person name="Sullivan S."/>
            <person name="Sone E.D."/>
            <person name="Koren S."/>
            <person name="Silverstein K.A.T."/>
            <person name="Beckman K.B."/>
            <person name="Gohl D.M."/>
        </authorList>
    </citation>
    <scope>NUCLEOTIDE SEQUENCE</scope>
    <source>
        <strain evidence="1">Duluth1</strain>
        <tissue evidence="1">Whole animal</tissue>
    </source>
</reference>
<name>A0A9D4F885_DREPO</name>
<dbReference type="AlphaFoldDB" id="A0A9D4F885"/>
<reference evidence="1" key="2">
    <citation type="submission" date="2020-11" db="EMBL/GenBank/DDBJ databases">
        <authorList>
            <person name="McCartney M.A."/>
            <person name="Auch B."/>
            <person name="Kono T."/>
            <person name="Mallez S."/>
            <person name="Becker A."/>
            <person name="Gohl D.M."/>
            <person name="Silverstein K.A.T."/>
            <person name="Koren S."/>
            <person name="Bechman K.B."/>
            <person name="Herman A."/>
            <person name="Abrahante J.E."/>
            <person name="Garbe J."/>
        </authorList>
    </citation>
    <scope>NUCLEOTIDE SEQUENCE</scope>
    <source>
        <strain evidence="1">Duluth1</strain>
        <tissue evidence="1">Whole animal</tissue>
    </source>
</reference>
<comment type="caution">
    <text evidence="1">The sequence shown here is derived from an EMBL/GenBank/DDBJ whole genome shotgun (WGS) entry which is preliminary data.</text>
</comment>
<dbReference type="Proteomes" id="UP000828390">
    <property type="component" value="Unassembled WGS sequence"/>
</dbReference>
<organism evidence="1 2">
    <name type="scientific">Dreissena polymorpha</name>
    <name type="common">Zebra mussel</name>
    <name type="synonym">Mytilus polymorpha</name>
    <dbReference type="NCBI Taxonomy" id="45954"/>
    <lineage>
        <taxon>Eukaryota</taxon>
        <taxon>Metazoa</taxon>
        <taxon>Spiralia</taxon>
        <taxon>Lophotrochozoa</taxon>
        <taxon>Mollusca</taxon>
        <taxon>Bivalvia</taxon>
        <taxon>Autobranchia</taxon>
        <taxon>Heteroconchia</taxon>
        <taxon>Euheterodonta</taxon>
        <taxon>Imparidentia</taxon>
        <taxon>Neoheterodontei</taxon>
        <taxon>Myida</taxon>
        <taxon>Dreissenoidea</taxon>
        <taxon>Dreissenidae</taxon>
        <taxon>Dreissena</taxon>
    </lineage>
</organism>
<dbReference type="EMBL" id="JAIWYP010000007">
    <property type="protein sequence ID" value="KAH3794184.1"/>
    <property type="molecule type" value="Genomic_DNA"/>
</dbReference>
<keyword evidence="2" id="KW-1185">Reference proteome</keyword>
<evidence type="ECO:0000313" key="1">
    <source>
        <dbReference type="EMBL" id="KAH3794184.1"/>
    </source>
</evidence>
<sequence>MYCSDHSQLCCSTCVEIDDRLCFQVTQLSEAAKEKSADLNNLSVRTKFTLSRMKQFQIYQEDRMKSLKVSYHEHEKRIVDGMRLNLTSSSEMCRQHSE</sequence>
<accession>A0A9D4F885</accession>
<proteinExistence type="predicted"/>